<gene>
    <name evidence="1" type="ORF">ILEXP_LOCUS19461</name>
</gene>
<dbReference type="AlphaFoldDB" id="A0ABC8S350"/>
<evidence type="ECO:0000313" key="2">
    <source>
        <dbReference type="Proteomes" id="UP001642360"/>
    </source>
</evidence>
<comment type="caution">
    <text evidence="1">The sequence shown here is derived from an EMBL/GenBank/DDBJ whole genome shotgun (WGS) entry which is preliminary data.</text>
</comment>
<proteinExistence type="predicted"/>
<accession>A0ABC8S350</accession>
<organism evidence="1 2">
    <name type="scientific">Ilex paraguariensis</name>
    <name type="common">yerba mate</name>
    <dbReference type="NCBI Taxonomy" id="185542"/>
    <lineage>
        <taxon>Eukaryota</taxon>
        <taxon>Viridiplantae</taxon>
        <taxon>Streptophyta</taxon>
        <taxon>Embryophyta</taxon>
        <taxon>Tracheophyta</taxon>
        <taxon>Spermatophyta</taxon>
        <taxon>Magnoliopsida</taxon>
        <taxon>eudicotyledons</taxon>
        <taxon>Gunneridae</taxon>
        <taxon>Pentapetalae</taxon>
        <taxon>asterids</taxon>
        <taxon>campanulids</taxon>
        <taxon>Aquifoliales</taxon>
        <taxon>Aquifoliaceae</taxon>
        <taxon>Ilex</taxon>
    </lineage>
</organism>
<reference evidence="1 2" key="1">
    <citation type="submission" date="2024-02" db="EMBL/GenBank/DDBJ databases">
        <authorList>
            <person name="Vignale AGUSTIN F."/>
            <person name="Sosa J E."/>
            <person name="Modenutti C."/>
        </authorList>
    </citation>
    <scope>NUCLEOTIDE SEQUENCE [LARGE SCALE GENOMIC DNA]</scope>
</reference>
<keyword evidence="2" id="KW-1185">Reference proteome</keyword>
<sequence length="107" mass="12355">MDMAKNRGFLFVAKRKGKGCVTKTEQLGSQKRHKIEYEATIPIRGVSCGRIVEQRSLVNIRIESQITERGLKFFFEKMEGYILSLYHEFYGSLSFVDSELMILRTAV</sequence>
<dbReference type="EMBL" id="CAUOFW020002118">
    <property type="protein sequence ID" value="CAK9151307.1"/>
    <property type="molecule type" value="Genomic_DNA"/>
</dbReference>
<protein>
    <submittedName>
        <fullName evidence="1">Uncharacterized protein</fullName>
    </submittedName>
</protein>
<dbReference type="Proteomes" id="UP001642360">
    <property type="component" value="Unassembled WGS sequence"/>
</dbReference>
<name>A0ABC8S350_9AQUA</name>
<evidence type="ECO:0000313" key="1">
    <source>
        <dbReference type="EMBL" id="CAK9151307.1"/>
    </source>
</evidence>